<feature type="region of interest" description="Disordered" evidence="1">
    <location>
        <begin position="37"/>
        <end position="86"/>
    </location>
</feature>
<name>A0A699GJ58_TANCI</name>
<comment type="caution">
    <text evidence="2">The sequence shown here is derived from an EMBL/GenBank/DDBJ whole genome shotgun (WGS) entry which is preliminary data.</text>
</comment>
<evidence type="ECO:0000313" key="2">
    <source>
        <dbReference type="EMBL" id="GEU29713.1"/>
    </source>
</evidence>
<organism evidence="2">
    <name type="scientific">Tanacetum cinerariifolium</name>
    <name type="common">Dalmatian daisy</name>
    <name type="synonym">Chrysanthemum cinerariifolium</name>
    <dbReference type="NCBI Taxonomy" id="118510"/>
    <lineage>
        <taxon>Eukaryota</taxon>
        <taxon>Viridiplantae</taxon>
        <taxon>Streptophyta</taxon>
        <taxon>Embryophyta</taxon>
        <taxon>Tracheophyta</taxon>
        <taxon>Spermatophyta</taxon>
        <taxon>Magnoliopsida</taxon>
        <taxon>eudicotyledons</taxon>
        <taxon>Gunneridae</taxon>
        <taxon>Pentapetalae</taxon>
        <taxon>asterids</taxon>
        <taxon>campanulids</taxon>
        <taxon>Asterales</taxon>
        <taxon>Asteraceae</taxon>
        <taxon>Asteroideae</taxon>
        <taxon>Anthemideae</taxon>
        <taxon>Anthemidinae</taxon>
        <taxon>Tanacetum</taxon>
    </lineage>
</organism>
<dbReference type="AlphaFoldDB" id="A0A699GJ58"/>
<proteinExistence type="predicted"/>
<reference evidence="2" key="1">
    <citation type="journal article" date="2019" name="Sci. Rep.">
        <title>Draft genome of Tanacetum cinerariifolium, the natural source of mosquito coil.</title>
        <authorList>
            <person name="Yamashiro T."/>
            <person name="Shiraishi A."/>
            <person name="Satake H."/>
            <person name="Nakayama K."/>
        </authorList>
    </citation>
    <scope>NUCLEOTIDE SEQUENCE</scope>
</reference>
<sequence>MSSSAIPVSTDSTEESVGLSASLIILFDFDSEAPPSPVHHAIVDPEFDLSKDDFKEDPLEDDLSEAAGPLSAQDIPPPDPNEATIA</sequence>
<gene>
    <name evidence="2" type="ORF">Tci_001691</name>
</gene>
<feature type="compositionally biased region" description="Basic and acidic residues" evidence="1">
    <location>
        <begin position="48"/>
        <end position="57"/>
    </location>
</feature>
<dbReference type="EMBL" id="BKCJ010000092">
    <property type="protein sequence ID" value="GEU29713.1"/>
    <property type="molecule type" value="Genomic_DNA"/>
</dbReference>
<protein>
    <submittedName>
        <fullName evidence="2">Uncharacterized protein</fullName>
    </submittedName>
</protein>
<accession>A0A699GJ58</accession>
<evidence type="ECO:0000256" key="1">
    <source>
        <dbReference type="SAM" id="MobiDB-lite"/>
    </source>
</evidence>